<dbReference type="RefSeq" id="WP_082774273.1">
    <property type="nucleotide sequence ID" value="NZ_SOZH01000004.1"/>
</dbReference>
<keyword evidence="4" id="KW-1185">Reference proteome</keyword>
<evidence type="ECO:0000313" key="4">
    <source>
        <dbReference type="Proteomes" id="UP000298003"/>
    </source>
</evidence>
<dbReference type="PANTHER" id="PTHR43591">
    <property type="entry name" value="METHYLTRANSFERASE"/>
    <property type="match status" value="1"/>
</dbReference>
<keyword evidence="3" id="KW-0489">Methyltransferase</keyword>
<dbReference type="AlphaFoldDB" id="A0A4Y8R5B9"/>
<dbReference type="EMBL" id="SOZH01000004">
    <property type="protein sequence ID" value="TFF12654.1"/>
    <property type="molecule type" value="Genomic_DNA"/>
</dbReference>
<dbReference type="InterPro" id="IPR013217">
    <property type="entry name" value="Methyltransf_12"/>
</dbReference>
<dbReference type="GO" id="GO:0008168">
    <property type="term" value="F:methyltransferase activity"/>
    <property type="evidence" value="ECO:0007669"/>
    <property type="project" value="UniProtKB-KW"/>
</dbReference>
<evidence type="ECO:0000256" key="1">
    <source>
        <dbReference type="SAM" id="MobiDB-lite"/>
    </source>
</evidence>
<dbReference type="PANTHER" id="PTHR43591:SF97">
    <property type="entry name" value="CLASS I SAM-DEPENDENT METHYLTRANSFERASE"/>
    <property type="match status" value="1"/>
</dbReference>
<dbReference type="InterPro" id="IPR029063">
    <property type="entry name" value="SAM-dependent_MTases_sf"/>
</dbReference>
<comment type="caution">
    <text evidence="3">The sequence shown here is derived from an EMBL/GenBank/DDBJ whole genome shotgun (WGS) entry which is preliminary data.</text>
</comment>
<proteinExistence type="predicted"/>
<dbReference type="Pfam" id="PF08242">
    <property type="entry name" value="Methyltransf_12"/>
    <property type="match status" value="1"/>
</dbReference>
<evidence type="ECO:0000313" key="3">
    <source>
        <dbReference type="EMBL" id="TFF12654.1"/>
    </source>
</evidence>
<dbReference type="GO" id="GO:0032259">
    <property type="term" value="P:methylation"/>
    <property type="evidence" value="ECO:0007669"/>
    <property type="project" value="UniProtKB-KW"/>
</dbReference>
<gene>
    <name evidence="3" type="ORF">E1O70_07230</name>
</gene>
<name>A0A4Y8R5B9_9MICO</name>
<reference evidence="3 4" key="1">
    <citation type="submission" date="2019-03" db="EMBL/GenBank/DDBJ databases">
        <title>Cellulosimicrobium funkei JCM14302 Assembly.</title>
        <authorList>
            <person name="Dou T."/>
        </authorList>
    </citation>
    <scope>NUCLEOTIDE SEQUENCE [LARGE SCALE GENOMIC DNA]</scope>
    <source>
        <strain evidence="3 4">JCM 14302</strain>
    </source>
</reference>
<dbReference type="GeneID" id="95684279"/>
<dbReference type="CDD" id="cd02440">
    <property type="entry name" value="AdoMet_MTases"/>
    <property type="match status" value="1"/>
</dbReference>
<protein>
    <submittedName>
        <fullName evidence="3">Class I SAM-dependent methyltransferase</fullName>
    </submittedName>
</protein>
<dbReference type="Proteomes" id="UP000298003">
    <property type="component" value="Unassembled WGS sequence"/>
</dbReference>
<accession>A0A4Y8R5B9</accession>
<feature type="region of interest" description="Disordered" evidence="1">
    <location>
        <begin position="1"/>
        <end position="49"/>
    </location>
</feature>
<dbReference type="Gene3D" id="3.40.50.150">
    <property type="entry name" value="Vaccinia Virus protein VP39"/>
    <property type="match status" value="1"/>
</dbReference>
<sequence length="309" mass="31832">MDLPAAGRPAPAPDAAAAVSPHRDGHAPGHSAELGHSHGHGHGGHGPHDGAGLAELLELDALVFGDLLDEAVAVAVGHAPDPTRAVVDLGAGTGTGTRALARAFPEAEVAAVDADAAMLDRLRARLAGTGLADRVHTVEADLDAGWPPVGVADVVWASASLHHVADPARVLHDARDALAPGGLLVVVEMTATSPVLPDGADHTDLAAHLESAMAHAGWNRYPDWTPYLTDAGLEVVDRREPSAVVPPGPDTSRWAHATALRQREHLADRLEPADLAALDAVLAATAPGTTDHTVRARGGRVVWAARRPR</sequence>
<feature type="compositionally biased region" description="Low complexity" evidence="1">
    <location>
        <begin position="1"/>
        <end position="18"/>
    </location>
</feature>
<feature type="domain" description="Methyltransferase type 12" evidence="2">
    <location>
        <begin position="87"/>
        <end position="184"/>
    </location>
</feature>
<keyword evidence="3" id="KW-0808">Transferase</keyword>
<organism evidence="3 4">
    <name type="scientific">Cellulosimicrobium funkei</name>
    <dbReference type="NCBI Taxonomy" id="264251"/>
    <lineage>
        <taxon>Bacteria</taxon>
        <taxon>Bacillati</taxon>
        <taxon>Actinomycetota</taxon>
        <taxon>Actinomycetes</taxon>
        <taxon>Micrococcales</taxon>
        <taxon>Promicromonosporaceae</taxon>
        <taxon>Cellulosimicrobium</taxon>
    </lineage>
</organism>
<evidence type="ECO:0000259" key="2">
    <source>
        <dbReference type="Pfam" id="PF08242"/>
    </source>
</evidence>
<dbReference type="SUPFAM" id="SSF53335">
    <property type="entry name" value="S-adenosyl-L-methionine-dependent methyltransferases"/>
    <property type="match status" value="1"/>
</dbReference>